<keyword evidence="2" id="KW-0472">Membrane</keyword>
<dbReference type="eggNOG" id="KOG1373">
    <property type="taxonomic scope" value="Eukaryota"/>
</dbReference>
<feature type="non-terminal residue" evidence="4">
    <location>
        <position position="248"/>
    </location>
</feature>
<protein>
    <recommendedName>
        <fullName evidence="3">Translocon Sec61/SecY plug domain-containing protein</fullName>
    </recommendedName>
</protein>
<reference evidence="4 5" key="1">
    <citation type="journal article" date="2007" name="Proc. Natl. Acad. Sci. U.S.A.">
        <title>Independent sorting-out of thousands of duplicated gene pairs in two yeast species descended from a whole-genome duplication.</title>
        <authorList>
            <person name="Scannell D.R."/>
            <person name="Frank A.C."/>
            <person name="Conant G.C."/>
            <person name="Byrne K.P."/>
            <person name="Woolfit M."/>
            <person name="Wolfe K.H."/>
        </authorList>
    </citation>
    <scope>NUCLEOTIDE SEQUENCE [LARGE SCALE GENOMIC DNA]</scope>
    <source>
        <strain evidence="5">ATCC 22028 / DSM 70294 / BCRC 21397 / CBS 2163 / NBRC 10782 / NRRL Y-8283 / UCD 57-17</strain>
    </source>
</reference>
<evidence type="ECO:0000259" key="3">
    <source>
        <dbReference type="Pfam" id="PF10559"/>
    </source>
</evidence>
<dbReference type="GO" id="GO:0005048">
    <property type="term" value="F:signal sequence binding"/>
    <property type="evidence" value="ECO:0007669"/>
    <property type="project" value="EnsemblFungi"/>
</dbReference>
<dbReference type="InterPro" id="IPR002208">
    <property type="entry name" value="SecY/SEC61-alpha"/>
</dbReference>
<keyword evidence="5" id="KW-1185">Reference proteome</keyword>
<dbReference type="FunCoup" id="A7TQL3">
    <property type="interactions" value="200"/>
</dbReference>
<dbReference type="InParanoid" id="A7TQL3"/>
<organism evidence="5">
    <name type="scientific">Vanderwaltozyma polyspora (strain ATCC 22028 / DSM 70294 / BCRC 21397 / CBS 2163 / NBRC 10782 / NRRL Y-8283 / UCD 57-17)</name>
    <name type="common">Kluyveromyces polysporus</name>
    <dbReference type="NCBI Taxonomy" id="436907"/>
    <lineage>
        <taxon>Eukaryota</taxon>
        <taxon>Fungi</taxon>
        <taxon>Dikarya</taxon>
        <taxon>Ascomycota</taxon>
        <taxon>Saccharomycotina</taxon>
        <taxon>Saccharomycetes</taxon>
        <taxon>Saccharomycetales</taxon>
        <taxon>Saccharomycetaceae</taxon>
        <taxon>Vanderwaltozyma</taxon>
    </lineage>
</organism>
<comment type="similarity">
    <text evidence="1">Belongs to the SecY/SEC61-alpha family.</text>
</comment>
<evidence type="ECO:0000313" key="4">
    <source>
        <dbReference type="EMBL" id="EDO15434.1"/>
    </source>
</evidence>
<evidence type="ECO:0000313" key="5">
    <source>
        <dbReference type="Proteomes" id="UP000000267"/>
    </source>
</evidence>
<feature type="transmembrane region" description="Helical" evidence="2">
    <location>
        <begin position="174"/>
        <end position="194"/>
    </location>
</feature>
<proteinExistence type="inferred from homology"/>
<feature type="transmembrane region" description="Helical" evidence="2">
    <location>
        <begin position="147"/>
        <end position="167"/>
    </location>
</feature>
<dbReference type="RefSeq" id="XP_001643292.1">
    <property type="nucleotide sequence ID" value="XM_001643242.1"/>
</dbReference>
<dbReference type="GO" id="GO:0071261">
    <property type="term" value="C:Ssh1 translocon complex"/>
    <property type="evidence" value="ECO:0007669"/>
    <property type="project" value="EnsemblFungi"/>
</dbReference>
<keyword evidence="2" id="KW-0812">Transmembrane</keyword>
<dbReference type="GO" id="GO:0006614">
    <property type="term" value="P:SRP-dependent cotranslational protein targeting to membrane"/>
    <property type="evidence" value="ECO:0007669"/>
    <property type="project" value="EnsemblFungi"/>
</dbReference>
<dbReference type="STRING" id="436907.A7TQL3"/>
<sequence length="248" mass="27352">MAGFSLINLVSPILPILPEVEVPFEKIPFDDKIVYTISCGLIYLLSQFPLAGIAKEPTTVLDPIYFLRGVFAAEPKTLLEFGVYPIISSALILQLLAGLKIIKVNFKVDKDRELFQSLTKLFAIVQYFILANIFIFSGYYGFDLTPVQILVLNLQLVGAGVFATLLAEVIDKGFGFASGIMAINTLVIATNFVADIFGVTQIKVDEEGHTEPQGSLINLIQGFRAKHRTILESVVNSFNRDYLPNLTS</sequence>
<dbReference type="SUPFAM" id="SSF103491">
    <property type="entry name" value="Preprotein translocase SecY subunit"/>
    <property type="match status" value="1"/>
</dbReference>
<dbReference type="PANTHER" id="PTHR10906">
    <property type="entry name" value="SECY/SEC61-ALPHA FAMILY MEMBER"/>
    <property type="match status" value="1"/>
</dbReference>
<dbReference type="Gene3D" id="1.10.3370.10">
    <property type="entry name" value="SecY subunit domain"/>
    <property type="match status" value="1"/>
</dbReference>
<dbReference type="InterPro" id="IPR023201">
    <property type="entry name" value="SecY_dom_sf"/>
</dbReference>
<gene>
    <name evidence="4" type="ORF">Kpol_1027p7</name>
</gene>
<dbReference type="AlphaFoldDB" id="A7TQL3"/>
<dbReference type="Pfam" id="PF10559">
    <property type="entry name" value="Plug_translocon"/>
    <property type="match status" value="1"/>
</dbReference>
<dbReference type="OrthoDB" id="420669at2759"/>
<dbReference type="HOGENOM" id="CLU_1122412_0_0_1"/>
<evidence type="ECO:0000256" key="2">
    <source>
        <dbReference type="SAM" id="Phobius"/>
    </source>
</evidence>
<accession>A7TQL3</accession>
<keyword evidence="2" id="KW-1133">Transmembrane helix</keyword>
<feature type="transmembrane region" description="Helical" evidence="2">
    <location>
        <begin position="81"/>
        <end position="101"/>
    </location>
</feature>
<dbReference type="Pfam" id="PF00344">
    <property type="entry name" value="SecY"/>
    <property type="match status" value="1"/>
</dbReference>
<evidence type="ECO:0000256" key="1">
    <source>
        <dbReference type="RuleBase" id="RU004349"/>
    </source>
</evidence>
<dbReference type="GeneID" id="5543510"/>
<dbReference type="EMBL" id="DS480460">
    <property type="protein sequence ID" value="EDO15434.1"/>
    <property type="molecule type" value="Genomic_DNA"/>
</dbReference>
<dbReference type="InterPro" id="IPR019561">
    <property type="entry name" value="Translocon_Sec61/SecY_plug_dom"/>
</dbReference>
<dbReference type="GO" id="GO:0015031">
    <property type="term" value="P:protein transport"/>
    <property type="evidence" value="ECO:0007669"/>
    <property type="project" value="InterPro"/>
</dbReference>
<name>A7TQL3_VANPO</name>
<feature type="transmembrane region" description="Helical" evidence="2">
    <location>
        <begin position="121"/>
        <end position="141"/>
    </location>
</feature>
<dbReference type="Proteomes" id="UP000000267">
    <property type="component" value="Unassembled WGS sequence"/>
</dbReference>
<feature type="domain" description="Translocon Sec61/SecY plug" evidence="3">
    <location>
        <begin position="41"/>
        <end position="74"/>
    </location>
</feature>